<name>A0A915JNZ5_ROMCU</name>
<dbReference type="Proteomes" id="UP000887565">
    <property type="component" value="Unplaced"/>
</dbReference>
<dbReference type="InterPro" id="IPR018114">
    <property type="entry name" value="TRYPSIN_HIS"/>
</dbReference>
<reference evidence="10" key="1">
    <citation type="submission" date="2022-11" db="UniProtKB">
        <authorList>
            <consortium name="WormBaseParasite"/>
        </authorList>
    </citation>
    <scope>IDENTIFICATION</scope>
</reference>
<evidence type="ECO:0000259" key="8">
    <source>
        <dbReference type="PROSITE" id="PS50240"/>
    </source>
</evidence>
<evidence type="ECO:0000256" key="3">
    <source>
        <dbReference type="ARBA" id="ARBA00017161"/>
    </source>
</evidence>
<dbReference type="Pfam" id="PF00089">
    <property type="entry name" value="Trypsin"/>
    <property type="match status" value="1"/>
</dbReference>
<evidence type="ECO:0000313" key="10">
    <source>
        <dbReference type="WBParaSite" id="nRc.2.0.1.t27969-RA"/>
    </source>
</evidence>
<dbReference type="PROSITE" id="PS50068">
    <property type="entry name" value="LDLRA_2"/>
    <property type="match status" value="1"/>
</dbReference>
<dbReference type="PROSITE" id="PS00135">
    <property type="entry name" value="TRYPSIN_SER"/>
    <property type="match status" value="1"/>
</dbReference>
<comment type="caution">
    <text evidence="6">Lacks conserved residue(s) required for the propagation of feature annotation.</text>
</comment>
<dbReference type="SMART" id="SM00020">
    <property type="entry name" value="Tryp_SPc"/>
    <property type="match status" value="1"/>
</dbReference>
<dbReference type="InterPro" id="IPR043504">
    <property type="entry name" value="Peptidase_S1_PA_chymotrypsin"/>
</dbReference>
<evidence type="ECO:0000256" key="5">
    <source>
        <dbReference type="ARBA" id="ARBA00023180"/>
    </source>
</evidence>
<dbReference type="AlphaFoldDB" id="A0A915JNZ5"/>
<dbReference type="PANTHER" id="PTHR24252">
    <property type="entry name" value="ACROSIN-RELATED"/>
    <property type="match status" value="1"/>
</dbReference>
<dbReference type="InterPro" id="IPR009003">
    <property type="entry name" value="Peptidase_S1_PA"/>
</dbReference>
<evidence type="ECO:0000256" key="7">
    <source>
        <dbReference type="RuleBase" id="RU363034"/>
    </source>
</evidence>
<keyword evidence="7" id="KW-0645">Protease</keyword>
<dbReference type="CDD" id="cd00190">
    <property type="entry name" value="Tryp_SPc"/>
    <property type="match status" value="1"/>
</dbReference>
<dbReference type="WBParaSite" id="nRc.2.0.1.t27969-RA">
    <property type="protein sequence ID" value="nRc.2.0.1.t27969-RA"/>
    <property type="gene ID" value="nRc.2.0.1.g27969"/>
</dbReference>
<accession>A0A915JNZ5</accession>
<evidence type="ECO:0000313" key="9">
    <source>
        <dbReference type="Proteomes" id="UP000887565"/>
    </source>
</evidence>
<evidence type="ECO:0000256" key="1">
    <source>
        <dbReference type="ARBA" id="ARBA00001656"/>
    </source>
</evidence>
<dbReference type="FunFam" id="2.40.10.10:FF:000068">
    <property type="entry name" value="transmembrane protease serine 2"/>
    <property type="match status" value="1"/>
</dbReference>
<keyword evidence="9" id="KW-1185">Reference proteome</keyword>
<dbReference type="EC" id="3.4.21.10" evidence="2"/>
<dbReference type="Pfam" id="PF00057">
    <property type="entry name" value="Ldl_recept_a"/>
    <property type="match status" value="1"/>
</dbReference>
<dbReference type="SUPFAM" id="SSF50494">
    <property type="entry name" value="Trypsin-like serine proteases"/>
    <property type="match status" value="1"/>
</dbReference>
<dbReference type="GO" id="GO:0006508">
    <property type="term" value="P:proteolysis"/>
    <property type="evidence" value="ECO:0007669"/>
    <property type="project" value="UniProtKB-KW"/>
</dbReference>
<dbReference type="SUPFAM" id="SSF57424">
    <property type="entry name" value="LDL receptor-like module"/>
    <property type="match status" value="2"/>
</dbReference>
<sequence length="516" mass="56900">MLSIMFEPPSKVSLQKSITSTVSETSTTTSRTVAVSTTTTDIPTSEETSQMYNFTSTTEFIVDITSTIPTCSSNQRPCMSSSMCISPDLICDKRADCPLADDEKHCTCLDYLTNQFPQRVCDNYPDCPDLSDEMHCTAYSSISAGSLAPAVEALNDAHSMDIFSYGYLFGRIRGTWYPACIDQDITVTETRDLCNALGFRELVSYRNEAAKLKFETVINFTRYHDIATSPQDVLSEHCLSRSIAHVQCAQETECGSRPLCGPNLKRIVGGSPAGPYCQPGVVALYKDGEMTCQAVVFNHEWLLTAAHCFYEATSSRWIARLGFYRQHSQSPYEQIRSIEYVIFHPDFTDTPLEVNDLALLKMDRPIHFGANLKPPCMPTIDLQDQSSPASPAPGDACVTAGWGYDHENSRTTVDELRSVVLTSIDIDVCNRSGPFKGLLTDGHLCFSGGSAWPKDACQGDSGGPMMCYSDRDDKLYLAGITSAGFGCARWNTPSLWTKVSHYVPWILSVLNSTDDD</sequence>
<dbReference type="OMA" id="CASHEFE"/>
<dbReference type="PROSITE" id="PS00134">
    <property type="entry name" value="TRYPSIN_HIS"/>
    <property type="match status" value="1"/>
</dbReference>
<dbReference type="Gene3D" id="4.10.400.10">
    <property type="entry name" value="Low-density Lipoprotein Receptor"/>
    <property type="match status" value="2"/>
</dbReference>
<organism evidence="9 10">
    <name type="scientific">Romanomermis culicivorax</name>
    <name type="common">Nematode worm</name>
    <dbReference type="NCBI Taxonomy" id="13658"/>
    <lineage>
        <taxon>Eukaryota</taxon>
        <taxon>Metazoa</taxon>
        <taxon>Ecdysozoa</taxon>
        <taxon>Nematoda</taxon>
        <taxon>Enoplea</taxon>
        <taxon>Dorylaimia</taxon>
        <taxon>Mermithida</taxon>
        <taxon>Mermithoidea</taxon>
        <taxon>Mermithidae</taxon>
        <taxon>Romanomermis</taxon>
    </lineage>
</organism>
<keyword evidence="4 6" id="KW-1015">Disulfide bond</keyword>
<dbReference type="InterPro" id="IPR001254">
    <property type="entry name" value="Trypsin_dom"/>
</dbReference>
<proteinExistence type="predicted"/>
<dbReference type="InterPro" id="IPR036772">
    <property type="entry name" value="SRCR-like_dom_sf"/>
</dbReference>
<dbReference type="InterPro" id="IPR002172">
    <property type="entry name" value="LDrepeatLR_classA_rpt"/>
</dbReference>
<dbReference type="PANTHER" id="PTHR24252:SF8">
    <property type="entry name" value="ACROSIN"/>
    <property type="match status" value="1"/>
</dbReference>
<keyword evidence="7" id="KW-0378">Hydrolase</keyword>
<dbReference type="InterPro" id="IPR001314">
    <property type="entry name" value="Peptidase_S1A"/>
</dbReference>
<dbReference type="InterPro" id="IPR033116">
    <property type="entry name" value="TRYPSIN_SER"/>
</dbReference>
<evidence type="ECO:0000256" key="6">
    <source>
        <dbReference type="PROSITE-ProRule" id="PRU00124"/>
    </source>
</evidence>
<dbReference type="PROSITE" id="PS50240">
    <property type="entry name" value="TRYPSIN_DOM"/>
    <property type="match status" value="1"/>
</dbReference>
<evidence type="ECO:0000256" key="4">
    <source>
        <dbReference type="ARBA" id="ARBA00023157"/>
    </source>
</evidence>
<keyword evidence="5" id="KW-0325">Glycoprotein</keyword>
<dbReference type="CDD" id="cd00112">
    <property type="entry name" value="LDLa"/>
    <property type="match status" value="2"/>
</dbReference>
<dbReference type="GO" id="GO:0016020">
    <property type="term" value="C:membrane"/>
    <property type="evidence" value="ECO:0007669"/>
    <property type="project" value="InterPro"/>
</dbReference>
<feature type="disulfide bond" evidence="6">
    <location>
        <begin position="91"/>
        <end position="106"/>
    </location>
</feature>
<evidence type="ECO:0000256" key="2">
    <source>
        <dbReference type="ARBA" id="ARBA00012050"/>
    </source>
</evidence>
<dbReference type="SMART" id="SM00192">
    <property type="entry name" value="LDLa"/>
    <property type="match status" value="2"/>
</dbReference>
<protein>
    <recommendedName>
        <fullName evidence="3">Acrosin</fullName>
        <ecNumber evidence="2">3.4.21.10</ecNumber>
    </recommendedName>
</protein>
<dbReference type="GO" id="GO:0004252">
    <property type="term" value="F:serine-type endopeptidase activity"/>
    <property type="evidence" value="ECO:0007669"/>
    <property type="project" value="InterPro"/>
</dbReference>
<feature type="domain" description="Peptidase S1" evidence="8">
    <location>
        <begin position="267"/>
        <end position="511"/>
    </location>
</feature>
<dbReference type="SUPFAM" id="SSF56487">
    <property type="entry name" value="SRCR-like"/>
    <property type="match status" value="1"/>
</dbReference>
<dbReference type="Gene3D" id="2.40.10.10">
    <property type="entry name" value="Trypsin-like serine proteases"/>
    <property type="match status" value="1"/>
</dbReference>
<comment type="catalytic activity">
    <reaction evidence="1">
        <text>Preferential cleavage: Arg-|-Xaa, Lys-|-Xaa.</text>
        <dbReference type="EC" id="3.4.21.10"/>
    </reaction>
</comment>
<keyword evidence="7" id="KW-0720">Serine protease</keyword>
<dbReference type="PRINTS" id="PR00722">
    <property type="entry name" value="CHYMOTRYPSIN"/>
</dbReference>
<dbReference type="InterPro" id="IPR036055">
    <property type="entry name" value="LDL_receptor-like_sf"/>
</dbReference>